<gene>
    <name evidence="1" type="ORF">ATSB10_25720</name>
</gene>
<dbReference type="STRING" id="445710.ATSB10_25720"/>
<dbReference type="OrthoDB" id="9180928at2"/>
<dbReference type="Pfam" id="PF11582">
    <property type="entry name" value="DUF3240"/>
    <property type="match status" value="1"/>
</dbReference>
<accession>A0A160N2A6</accession>
<organism evidence="1 2">
    <name type="scientific">Dyella thiooxydans</name>
    <dbReference type="NCBI Taxonomy" id="445710"/>
    <lineage>
        <taxon>Bacteria</taxon>
        <taxon>Pseudomonadati</taxon>
        <taxon>Pseudomonadota</taxon>
        <taxon>Gammaproteobacteria</taxon>
        <taxon>Lysobacterales</taxon>
        <taxon>Rhodanobacteraceae</taxon>
        <taxon>Dyella</taxon>
    </lineage>
</organism>
<dbReference type="AlphaFoldDB" id="A0A160N2A6"/>
<dbReference type="SUPFAM" id="SSF54913">
    <property type="entry name" value="GlnB-like"/>
    <property type="match status" value="1"/>
</dbReference>
<evidence type="ECO:0000313" key="2">
    <source>
        <dbReference type="Proteomes" id="UP000077255"/>
    </source>
</evidence>
<dbReference type="PATRIC" id="fig|445710.3.peg.2566"/>
<dbReference type="InterPro" id="IPR021634">
    <property type="entry name" value="DUF3240"/>
</dbReference>
<dbReference type="Gene3D" id="3.30.70.120">
    <property type="match status" value="1"/>
</dbReference>
<protein>
    <recommendedName>
        <fullName evidence="3">DUF3240 domain-containing protein</fullName>
    </recommendedName>
</protein>
<evidence type="ECO:0000313" key="1">
    <source>
        <dbReference type="EMBL" id="AND70026.1"/>
    </source>
</evidence>
<dbReference type="Proteomes" id="UP000077255">
    <property type="component" value="Chromosome"/>
</dbReference>
<keyword evidence="2" id="KW-1185">Reference proteome</keyword>
<dbReference type="KEGG" id="dtx:ATSB10_25720"/>
<dbReference type="InterPro" id="IPR011322">
    <property type="entry name" value="N-reg_PII-like_a/b"/>
</dbReference>
<dbReference type="InterPro" id="IPR015867">
    <property type="entry name" value="N-reg_PII/ATP_PRibTrfase_C"/>
</dbReference>
<name>A0A160N2A6_9GAMM</name>
<proteinExistence type="predicted"/>
<reference evidence="1 2" key="1">
    <citation type="submission" date="2016-02" db="EMBL/GenBank/DDBJ databases">
        <title>Complete genome sequencing and analysis of ATSB10, Dyella thiooxydans isolated from rhizosphere soil of sunflower (Helianthus annuus L.).</title>
        <authorList>
            <person name="Lee Y."/>
            <person name="Hwangbo K."/>
            <person name="Chung H."/>
            <person name="Yoo J."/>
            <person name="Kim K.Y."/>
            <person name="Sa T.M."/>
            <person name="Um Y."/>
            <person name="Madhaiyan M."/>
        </authorList>
    </citation>
    <scope>NUCLEOTIDE SEQUENCE [LARGE SCALE GENOMIC DNA]</scope>
    <source>
        <strain evidence="1 2">ATSB10</strain>
    </source>
</reference>
<dbReference type="RefSeq" id="WP_063673122.1">
    <property type="nucleotide sequence ID" value="NZ_CP014841.1"/>
</dbReference>
<dbReference type="EMBL" id="CP014841">
    <property type="protein sequence ID" value="AND70026.1"/>
    <property type="molecule type" value="Genomic_DNA"/>
</dbReference>
<sequence length="103" mass="11543">MTLTLKRLTILAARELEETLVEALLDLQPALPGFTTALVSGHGEGFARATVQESVRGRIDRLQLWIVLPDSDVHRVLDMLAARFAHSRIRWWIEPVDAMGELA</sequence>
<evidence type="ECO:0008006" key="3">
    <source>
        <dbReference type="Google" id="ProtNLM"/>
    </source>
</evidence>